<evidence type="ECO:0000313" key="3">
    <source>
        <dbReference type="Proteomes" id="UP000193010"/>
    </source>
</evidence>
<comment type="caution">
    <text evidence="2">The sequence shown here is derived from an EMBL/GenBank/DDBJ whole genome shotgun (WGS) entry which is preliminary data.</text>
</comment>
<sequence>MVASQGSHSDRPEGGAMETCTAEYARLTAKMGGLDCAGNPFITLRNPFSLQHWTLPLIEVTLAVGAIACLVHALGWRRAQGDSSNLVIWFAGIFCLLLIEPVAYFRQWFGVEKSMGLAFVHNQFSVQFLYDRLPLYIVAMYPFFGYASWVLVQRTGIFRRYNALVGAH</sequence>
<keyword evidence="3" id="KW-1185">Reference proteome</keyword>
<dbReference type="AlphaFoldDB" id="A0A1X1UDY5"/>
<organism evidence="2 3">
    <name type="scientific">Mycobacterium florentinum</name>
    <dbReference type="NCBI Taxonomy" id="292462"/>
    <lineage>
        <taxon>Bacteria</taxon>
        <taxon>Bacillati</taxon>
        <taxon>Actinomycetota</taxon>
        <taxon>Actinomycetes</taxon>
        <taxon>Mycobacteriales</taxon>
        <taxon>Mycobacteriaceae</taxon>
        <taxon>Mycobacterium</taxon>
        <taxon>Mycobacterium simiae complex</taxon>
    </lineage>
</organism>
<keyword evidence="1" id="KW-1133">Transmembrane helix</keyword>
<protein>
    <submittedName>
        <fullName evidence="2">Uncharacterized protein</fullName>
    </submittedName>
</protein>
<dbReference type="STRING" id="292462.AWC05_14135"/>
<name>A0A1X1UDY5_MYCFL</name>
<feature type="transmembrane region" description="Helical" evidence="1">
    <location>
        <begin position="86"/>
        <end position="105"/>
    </location>
</feature>
<gene>
    <name evidence="2" type="ORF">AWC05_14135</name>
</gene>
<accession>A0A1X1UDY5</accession>
<evidence type="ECO:0000313" key="2">
    <source>
        <dbReference type="EMBL" id="ORV55006.1"/>
    </source>
</evidence>
<keyword evidence="1" id="KW-0472">Membrane</keyword>
<proteinExistence type="predicted"/>
<feature type="transmembrane region" description="Helical" evidence="1">
    <location>
        <begin position="53"/>
        <end position="74"/>
    </location>
</feature>
<evidence type="ECO:0000256" key="1">
    <source>
        <dbReference type="SAM" id="Phobius"/>
    </source>
</evidence>
<dbReference type="Proteomes" id="UP000193010">
    <property type="component" value="Unassembled WGS sequence"/>
</dbReference>
<keyword evidence="1" id="KW-0812">Transmembrane</keyword>
<dbReference type="EMBL" id="LQOV01000007">
    <property type="protein sequence ID" value="ORV55006.1"/>
    <property type="molecule type" value="Genomic_DNA"/>
</dbReference>
<reference evidence="2 3" key="1">
    <citation type="submission" date="2016-01" db="EMBL/GenBank/DDBJ databases">
        <title>The new phylogeny of the genus Mycobacterium.</title>
        <authorList>
            <person name="Tarcisio F."/>
            <person name="Conor M."/>
            <person name="Antonella G."/>
            <person name="Elisabetta G."/>
            <person name="Giulia F.S."/>
            <person name="Sara T."/>
            <person name="Anna F."/>
            <person name="Clotilde B."/>
            <person name="Roberto B."/>
            <person name="Veronica D.S."/>
            <person name="Fabio R."/>
            <person name="Monica P."/>
            <person name="Olivier J."/>
            <person name="Enrico T."/>
            <person name="Nicola S."/>
        </authorList>
    </citation>
    <scope>NUCLEOTIDE SEQUENCE [LARGE SCALE GENOMIC DNA]</scope>
    <source>
        <strain evidence="2 3">DSM 44852</strain>
    </source>
</reference>
<feature type="transmembrane region" description="Helical" evidence="1">
    <location>
        <begin position="133"/>
        <end position="152"/>
    </location>
</feature>